<reference evidence="2" key="1">
    <citation type="submission" date="2022-07" db="EMBL/GenBank/DDBJ databases">
        <authorList>
            <person name="Macas J."/>
            <person name="Novak P."/>
            <person name="Neumann P."/>
        </authorList>
    </citation>
    <scope>NUCLEOTIDE SEQUENCE</scope>
</reference>
<dbReference type="Proteomes" id="UP001152484">
    <property type="component" value="Unassembled WGS sequence"/>
</dbReference>
<dbReference type="EMBL" id="CAMAPE010000080">
    <property type="protein sequence ID" value="CAH9119697.1"/>
    <property type="molecule type" value="Genomic_DNA"/>
</dbReference>
<comment type="caution">
    <text evidence="2">The sequence shown here is derived from an EMBL/GenBank/DDBJ whole genome shotgun (WGS) entry which is preliminary data.</text>
</comment>
<dbReference type="SMART" id="SM00579">
    <property type="entry name" value="FBD"/>
    <property type="match status" value="1"/>
</dbReference>
<proteinExistence type="predicted"/>
<gene>
    <name evidence="2" type="ORF">CEURO_LOCUS22451</name>
</gene>
<dbReference type="OrthoDB" id="1282595at2759"/>
<dbReference type="InterPro" id="IPR006566">
    <property type="entry name" value="FBD"/>
</dbReference>
<organism evidence="2 3">
    <name type="scientific">Cuscuta europaea</name>
    <name type="common">European dodder</name>
    <dbReference type="NCBI Taxonomy" id="41803"/>
    <lineage>
        <taxon>Eukaryota</taxon>
        <taxon>Viridiplantae</taxon>
        <taxon>Streptophyta</taxon>
        <taxon>Embryophyta</taxon>
        <taxon>Tracheophyta</taxon>
        <taxon>Spermatophyta</taxon>
        <taxon>Magnoliopsida</taxon>
        <taxon>eudicotyledons</taxon>
        <taxon>Gunneridae</taxon>
        <taxon>Pentapetalae</taxon>
        <taxon>asterids</taxon>
        <taxon>lamiids</taxon>
        <taxon>Solanales</taxon>
        <taxon>Convolvulaceae</taxon>
        <taxon>Cuscuteae</taxon>
        <taxon>Cuscuta</taxon>
        <taxon>Cuscuta subgen. Cuscuta</taxon>
    </lineage>
</organism>
<evidence type="ECO:0000313" key="3">
    <source>
        <dbReference type="Proteomes" id="UP001152484"/>
    </source>
</evidence>
<name>A0A9P1A140_CUSEU</name>
<sequence length="131" mass="15054">MNLSGFRPSSSSSFACLLQIYFQPHGHPPLCLPELKLLEELDAVAQTCKLLHVLKFCFNGLGPEMHFIKTLLASFPTLEKVFIVRYKQYGNKFTMKEEFKIMSELLRFPRASKKAEIVYTSCNNHMCVECN</sequence>
<keyword evidence="3" id="KW-1185">Reference proteome</keyword>
<evidence type="ECO:0000259" key="1">
    <source>
        <dbReference type="SMART" id="SM00579"/>
    </source>
</evidence>
<feature type="domain" description="FBD" evidence="1">
    <location>
        <begin position="47"/>
        <end position="120"/>
    </location>
</feature>
<accession>A0A9P1A140</accession>
<dbReference type="AlphaFoldDB" id="A0A9P1A140"/>
<evidence type="ECO:0000313" key="2">
    <source>
        <dbReference type="EMBL" id="CAH9119697.1"/>
    </source>
</evidence>
<protein>
    <recommendedName>
        <fullName evidence="1">FBD domain-containing protein</fullName>
    </recommendedName>
</protein>